<evidence type="ECO:0000313" key="5">
    <source>
        <dbReference type="Proteomes" id="UP000886750"/>
    </source>
</evidence>
<accession>A0A9D1ZX22</accession>
<keyword evidence="1" id="KW-0812">Transmembrane</keyword>
<dbReference type="Gene3D" id="2.60.120.260">
    <property type="entry name" value="Galactose-binding domain-like"/>
    <property type="match status" value="1"/>
</dbReference>
<name>A0A9D1ZX22_9FIRM</name>
<feature type="domain" description="Bacterial repeat" evidence="3">
    <location>
        <begin position="473"/>
        <end position="543"/>
    </location>
</feature>
<feature type="domain" description="Bacterial repeat" evidence="3">
    <location>
        <begin position="402"/>
        <end position="469"/>
    </location>
</feature>
<evidence type="ECO:0000259" key="3">
    <source>
        <dbReference type="Pfam" id="PF18998"/>
    </source>
</evidence>
<evidence type="ECO:0000256" key="1">
    <source>
        <dbReference type="SAM" id="Phobius"/>
    </source>
</evidence>
<dbReference type="InterPro" id="IPR044060">
    <property type="entry name" value="Bacterial_rp_domain"/>
</dbReference>
<feature type="transmembrane region" description="Helical" evidence="1">
    <location>
        <begin position="642"/>
        <end position="661"/>
    </location>
</feature>
<gene>
    <name evidence="4" type="ORF">H9729_06070</name>
</gene>
<sequence>MKKLAVVLMVVSLFSLMTAYTAFASEEDTQAPDVVYENDFEDLNMGMEVGTAFDAGTIGWKGNAHVTWDEASVINGSASAHFWINTTGAWHKAGQISLPGTESAQYTFRMKYRWLSTDVEQFGIVKFADSNRGVAFDGALENPPDSSSDGINWAHNGGHADLAYAKSNDLGNGVRELIFVQTCAAGDVGLYFSAGDGGAEYIVDDIVVTKGDTRDAATAPIVKTPVQAGTLKSEKTFKDSSMEAFQAESGVTLSVDEQQPISGDKSLMASVATADPNVTKKFTYKPDAQQFRKGQYYTLSLKVKSNGVSEMYIKGVTDVRSDPLHEAVIRFVTGQHMSSYGVDRLRVDYVKDSHNQITYGFCYDDAQSLSLEIWFNSDHEDAWLMFDDIEIVEGASSYYSITTRADAEEGGTVTGGGIYRLGETVALTAEANEGYVFAGWYNDKELVSEESRYEFKASGSMTLAAKFELQTFTVTVEQAENGSIAPQTQECAYGSDLTLTLTPNAGYRVEAIIVDGEEIEGALSYTLENIVGPHTVTARFSLIEHAIQVNPADGVTLIPGDGYTLSVKDGGDFKFTVQVADGYDASNMVVKAGSFVLTADSNGVYTIENITSDKTIAITGVVKTGGSTNTDDDTTAGCGGSVAFGSIAASVAVCSVAFCAFKKRREK</sequence>
<dbReference type="AlphaFoldDB" id="A0A9D1ZX22"/>
<keyword evidence="2" id="KW-0732">Signal</keyword>
<evidence type="ECO:0000256" key="2">
    <source>
        <dbReference type="SAM" id="SignalP"/>
    </source>
</evidence>
<protein>
    <recommendedName>
        <fullName evidence="3">Bacterial repeat domain-containing protein</fullName>
    </recommendedName>
</protein>
<comment type="caution">
    <text evidence="4">The sequence shown here is derived from an EMBL/GenBank/DDBJ whole genome shotgun (WGS) entry which is preliminary data.</text>
</comment>
<dbReference type="Proteomes" id="UP000886750">
    <property type="component" value="Unassembled WGS sequence"/>
</dbReference>
<dbReference type="Pfam" id="PF18998">
    <property type="entry name" value="Flg_new_2"/>
    <property type="match status" value="2"/>
</dbReference>
<proteinExistence type="predicted"/>
<reference evidence="4" key="2">
    <citation type="submission" date="2021-04" db="EMBL/GenBank/DDBJ databases">
        <authorList>
            <person name="Gilroy R."/>
        </authorList>
    </citation>
    <scope>NUCLEOTIDE SEQUENCE</scope>
    <source>
        <strain evidence="4">1345</strain>
    </source>
</reference>
<feature type="chain" id="PRO_5038810904" description="Bacterial repeat domain-containing protein" evidence="2">
    <location>
        <begin position="25"/>
        <end position="667"/>
    </location>
</feature>
<keyword evidence="1" id="KW-0472">Membrane</keyword>
<feature type="signal peptide" evidence="2">
    <location>
        <begin position="1"/>
        <end position="24"/>
    </location>
</feature>
<organism evidence="4 5">
    <name type="scientific">Candidatus Borkfalkia excrementigallinarum</name>
    <dbReference type="NCBI Taxonomy" id="2838506"/>
    <lineage>
        <taxon>Bacteria</taxon>
        <taxon>Bacillati</taxon>
        <taxon>Bacillota</taxon>
        <taxon>Clostridia</taxon>
        <taxon>Christensenellales</taxon>
        <taxon>Christensenellaceae</taxon>
        <taxon>Candidatus Borkfalkia</taxon>
    </lineage>
</organism>
<dbReference type="EMBL" id="DXCQ01000056">
    <property type="protein sequence ID" value="HIY97238.1"/>
    <property type="molecule type" value="Genomic_DNA"/>
</dbReference>
<evidence type="ECO:0000313" key="4">
    <source>
        <dbReference type="EMBL" id="HIY97238.1"/>
    </source>
</evidence>
<reference evidence="4" key="1">
    <citation type="journal article" date="2021" name="PeerJ">
        <title>Extensive microbial diversity within the chicken gut microbiome revealed by metagenomics and culture.</title>
        <authorList>
            <person name="Gilroy R."/>
            <person name="Ravi A."/>
            <person name="Getino M."/>
            <person name="Pursley I."/>
            <person name="Horton D.L."/>
            <person name="Alikhan N.F."/>
            <person name="Baker D."/>
            <person name="Gharbi K."/>
            <person name="Hall N."/>
            <person name="Watson M."/>
            <person name="Adriaenssens E.M."/>
            <person name="Foster-Nyarko E."/>
            <person name="Jarju S."/>
            <person name="Secka A."/>
            <person name="Antonio M."/>
            <person name="Oren A."/>
            <person name="Chaudhuri R.R."/>
            <person name="La Ragione R."/>
            <person name="Hildebrand F."/>
            <person name="Pallen M.J."/>
        </authorList>
    </citation>
    <scope>NUCLEOTIDE SEQUENCE</scope>
    <source>
        <strain evidence="4">1345</strain>
    </source>
</reference>
<keyword evidence="1" id="KW-1133">Transmembrane helix</keyword>